<evidence type="ECO:0000256" key="2">
    <source>
        <dbReference type="ARBA" id="ARBA00023180"/>
    </source>
</evidence>
<dbReference type="PANTHER" id="PTHR10605">
    <property type="entry name" value="HEPARAN SULFATE SULFOTRANSFERASE"/>
    <property type="match status" value="1"/>
</dbReference>
<sequence length="287" mass="32601">MKPNFLYLGGDKCGSTWLHRLLSLHPDTGLPTSKELFFFDRYFERGTDWYTRQFEGLDAPRVGEICHDYLYSPVALERIANFFEDDAVFLIFLRNPYLRTISHHRYLQRIGKTTRSLDAALETHTGLTSHSLYLRPVQQAINLLGRDRIKILKFEDLASDPLQFGQSVSDALGIRFIADLPYQDRVLEGSSARSAGLVRILRSAGWRLRDAGLQSLVGSVKSHPLVERLLFQGGSARTSSQDARMTPRIADLVRQFHDEVIGLEEVCGLDFSDWRETLESVAAPDNQ</sequence>
<dbReference type="InterPro" id="IPR037359">
    <property type="entry name" value="NST/OST"/>
</dbReference>
<dbReference type="Pfam" id="PF00685">
    <property type="entry name" value="Sulfotransfer_1"/>
    <property type="match status" value="1"/>
</dbReference>
<keyword evidence="1 4" id="KW-0808">Transferase</keyword>
<keyword evidence="2" id="KW-0325">Glycoprotein</keyword>
<organism evidence="4 5">
    <name type="scientific">Maricaulis salignorans</name>
    <dbReference type="NCBI Taxonomy" id="144026"/>
    <lineage>
        <taxon>Bacteria</taxon>
        <taxon>Pseudomonadati</taxon>
        <taxon>Pseudomonadota</taxon>
        <taxon>Alphaproteobacteria</taxon>
        <taxon>Maricaulales</taxon>
        <taxon>Maricaulaceae</taxon>
        <taxon>Maricaulis</taxon>
    </lineage>
</organism>
<dbReference type="Proteomes" id="UP000199759">
    <property type="component" value="Unassembled WGS sequence"/>
</dbReference>
<dbReference type="GO" id="GO:0008146">
    <property type="term" value="F:sulfotransferase activity"/>
    <property type="evidence" value="ECO:0007669"/>
    <property type="project" value="InterPro"/>
</dbReference>
<evidence type="ECO:0000256" key="1">
    <source>
        <dbReference type="ARBA" id="ARBA00022679"/>
    </source>
</evidence>
<keyword evidence="5" id="KW-1185">Reference proteome</keyword>
<dbReference type="OrthoDB" id="981508at2"/>
<evidence type="ECO:0000313" key="5">
    <source>
        <dbReference type="Proteomes" id="UP000199759"/>
    </source>
</evidence>
<feature type="domain" description="Sulfotransferase" evidence="3">
    <location>
        <begin position="6"/>
        <end position="176"/>
    </location>
</feature>
<protein>
    <submittedName>
        <fullName evidence="4">Sulfotransferase family protein</fullName>
    </submittedName>
</protein>
<evidence type="ECO:0000259" key="3">
    <source>
        <dbReference type="Pfam" id="PF00685"/>
    </source>
</evidence>
<dbReference type="AlphaFoldDB" id="A0A1G9LXT1"/>
<proteinExistence type="predicted"/>
<dbReference type="PANTHER" id="PTHR10605:SF56">
    <property type="entry name" value="BIFUNCTIONAL HEPARAN SULFATE N-DEACETYLASE_N-SULFOTRANSFERASE"/>
    <property type="match status" value="1"/>
</dbReference>
<dbReference type="EMBL" id="FNHG01000001">
    <property type="protein sequence ID" value="SDL66798.1"/>
    <property type="molecule type" value="Genomic_DNA"/>
</dbReference>
<reference evidence="4 5" key="1">
    <citation type="submission" date="2016-10" db="EMBL/GenBank/DDBJ databases">
        <authorList>
            <person name="de Groot N.N."/>
        </authorList>
    </citation>
    <scope>NUCLEOTIDE SEQUENCE [LARGE SCALE GENOMIC DNA]</scope>
    <source>
        <strain evidence="4 5">DSM 16077</strain>
    </source>
</reference>
<dbReference type="Gene3D" id="3.40.50.300">
    <property type="entry name" value="P-loop containing nucleotide triphosphate hydrolases"/>
    <property type="match status" value="1"/>
</dbReference>
<gene>
    <name evidence="4" type="ORF">SAMN04488568_101252</name>
</gene>
<name>A0A1G9LXT1_9PROT</name>
<accession>A0A1G9LXT1</accession>
<dbReference type="SUPFAM" id="SSF52540">
    <property type="entry name" value="P-loop containing nucleoside triphosphate hydrolases"/>
    <property type="match status" value="1"/>
</dbReference>
<dbReference type="InterPro" id="IPR000863">
    <property type="entry name" value="Sulfotransferase_dom"/>
</dbReference>
<dbReference type="RefSeq" id="WP_091765542.1">
    <property type="nucleotide sequence ID" value="NZ_FNHG01000001.1"/>
</dbReference>
<dbReference type="STRING" id="144026.SAMN04488568_101252"/>
<dbReference type="InterPro" id="IPR027417">
    <property type="entry name" value="P-loop_NTPase"/>
</dbReference>
<evidence type="ECO:0000313" key="4">
    <source>
        <dbReference type="EMBL" id="SDL66798.1"/>
    </source>
</evidence>